<protein>
    <submittedName>
        <fullName evidence="1">Uncharacterized protein</fullName>
    </submittedName>
</protein>
<reference evidence="1 2" key="1">
    <citation type="journal article" date="2014" name="J. Bacteriol.">
        <title>Role of an Archaeal PitA Transporter in the Copper and Arsenic Resistance of Metallosphaera sedula, an Extreme Thermoacidophile.</title>
        <authorList>
            <person name="McCarthy S."/>
            <person name="Ai C."/>
            <person name="Wheaton G."/>
            <person name="Tevatia R."/>
            <person name="Eckrich V."/>
            <person name="Kelly R."/>
            <person name="Blum P."/>
        </authorList>
    </citation>
    <scope>NUCLEOTIDE SEQUENCE [LARGE SCALE GENOMIC DNA]</scope>
    <source>
        <strain evidence="1 2">CuR1</strain>
    </source>
</reference>
<evidence type="ECO:0000313" key="2">
    <source>
        <dbReference type="Proteomes" id="UP000029084"/>
    </source>
</evidence>
<name>A0A088E7K5_9CREN</name>
<dbReference type="AlphaFoldDB" id="A0A088E7K5"/>
<evidence type="ECO:0000313" key="1">
    <source>
        <dbReference type="EMBL" id="AIM27315.1"/>
    </source>
</evidence>
<sequence>MRSVSLSTTIPQMKRIESLGSPTPLPVKLFLVCVINTSSLGSPTGYQVTEWSSSRDRGSSCISGSSVQYLEMDPRFCADW</sequence>
<accession>A0A088E7K5</accession>
<gene>
    <name evidence="1" type="ORF">HA72_1168</name>
</gene>
<proteinExistence type="predicted"/>
<dbReference type="EMBL" id="CP008822">
    <property type="protein sequence ID" value="AIM27315.1"/>
    <property type="molecule type" value="Genomic_DNA"/>
</dbReference>
<organism evidence="1 2">
    <name type="scientific">Metallosphaera sedula</name>
    <dbReference type="NCBI Taxonomy" id="43687"/>
    <lineage>
        <taxon>Archaea</taxon>
        <taxon>Thermoproteota</taxon>
        <taxon>Thermoprotei</taxon>
        <taxon>Sulfolobales</taxon>
        <taxon>Sulfolobaceae</taxon>
        <taxon>Metallosphaera</taxon>
    </lineage>
</organism>
<dbReference type="Proteomes" id="UP000029084">
    <property type="component" value="Chromosome"/>
</dbReference>